<organism evidence="1 2">
    <name type="scientific">Izhakiella capsodis</name>
    <dbReference type="NCBI Taxonomy" id="1367852"/>
    <lineage>
        <taxon>Bacteria</taxon>
        <taxon>Pseudomonadati</taxon>
        <taxon>Pseudomonadota</taxon>
        <taxon>Gammaproteobacteria</taxon>
        <taxon>Enterobacterales</taxon>
        <taxon>Erwiniaceae</taxon>
        <taxon>Izhakiella</taxon>
    </lineage>
</organism>
<dbReference type="EMBL" id="FOVC01000005">
    <property type="protein sequence ID" value="SFN31720.1"/>
    <property type="molecule type" value="Genomic_DNA"/>
</dbReference>
<keyword evidence="2" id="KW-1185">Reference proteome</keyword>
<proteinExistence type="predicted"/>
<dbReference type="Proteomes" id="UP000242222">
    <property type="component" value="Unassembled WGS sequence"/>
</dbReference>
<gene>
    <name evidence="1" type="ORF">SAMN05216516_105136</name>
</gene>
<sequence length="31" mass="3586">MTRVNLITGFRGCGRTTTRLHRLEAKPENEK</sequence>
<reference evidence="2" key="1">
    <citation type="submission" date="2016-10" db="EMBL/GenBank/DDBJ databases">
        <authorList>
            <person name="Varghese N."/>
            <person name="Submissions S."/>
        </authorList>
    </citation>
    <scope>NUCLEOTIDE SEQUENCE [LARGE SCALE GENOMIC DNA]</scope>
    <source>
        <strain evidence="2">N6PO6</strain>
    </source>
</reference>
<evidence type="ECO:0000313" key="1">
    <source>
        <dbReference type="EMBL" id="SFN31720.1"/>
    </source>
</evidence>
<name>A0A1I4Y2I3_9GAMM</name>
<accession>A0A1I4Y2I3</accession>
<protein>
    <submittedName>
        <fullName evidence="1">Uncharacterized protein</fullName>
    </submittedName>
</protein>
<dbReference type="AlphaFoldDB" id="A0A1I4Y2I3"/>
<evidence type="ECO:0000313" key="2">
    <source>
        <dbReference type="Proteomes" id="UP000242222"/>
    </source>
</evidence>